<dbReference type="InterPro" id="IPR036390">
    <property type="entry name" value="WH_DNA-bd_sf"/>
</dbReference>
<dbReference type="RefSeq" id="WP_379073347.1">
    <property type="nucleotide sequence ID" value="NZ_JBHTJW010000001.1"/>
</dbReference>
<dbReference type="InterPro" id="IPR005119">
    <property type="entry name" value="LysR_subst-bd"/>
</dbReference>
<dbReference type="Pfam" id="PF03466">
    <property type="entry name" value="LysR_substrate"/>
    <property type="match status" value="1"/>
</dbReference>
<name>A0ABW3GCI5_9PROT</name>
<dbReference type="EMBL" id="JBHTJW010000001">
    <property type="protein sequence ID" value="MFD0928180.1"/>
    <property type="molecule type" value="Genomic_DNA"/>
</dbReference>
<reference evidence="7" key="1">
    <citation type="journal article" date="2019" name="Int. J. Syst. Evol. Microbiol.">
        <title>The Global Catalogue of Microorganisms (GCM) 10K type strain sequencing project: providing services to taxonomists for standard genome sequencing and annotation.</title>
        <authorList>
            <consortium name="The Broad Institute Genomics Platform"/>
            <consortium name="The Broad Institute Genome Sequencing Center for Infectious Disease"/>
            <person name="Wu L."/>
            <person name="Ma J."/>
        </authorList>
    </citation>
    <scope>NUCLEOTIDE SEQUENCE [LARGE SCALE GENOMIC DNA]</scope>
    <source>
        <strain evidence="7">CCUG 59685</strain>
    </source>
</reference>
<sequence>MTSFEDLHFFVEVVKHGNFTTAAHSLGISKQLVSRRIIALEARLGMRLLQRTTRKLSATETGKVFFQRAQTILQALHEAELEVSNRSGDLRGLLKISVPLSYASLRLAPALTAFMQQHPQLEIWLDADNRHVDMVSEGYDMVIRVTDQPEEGMVARKLEDAAMSYCCSPAYIAQHGIPSTPQALAKHICLTHRASEWQFVEHDQIHRIPIQPRLKSNHGEVLRDAALAGLGITGLPAFYVAADLQAGRLVEVLADYRRPQGGIYAMYPYHKQVSANTLALIEHLRQWLQAPPAGTAITAAT</sequence>
<dbReference type="CDD" id="cd08422">
    <property type="entry name" value="PBP2_CrgA_like"/>
    <property type="match status" value="1"/>
</dbReference>
<evidence type="ECO:0000313" key="7">
    <source>
        <dbReference type="Proteomes" id="UP001597106"/>
    </source>
</evidence>
<evidence type="ECO:0000256" key="4">
    <source>
        <dbReference type="ARBA" id="ARBA00023163"/>
    </source>
</evidence>
<organism evidence="6 7">
    <name type="scientific">Methylophilus glucosoxydans</name>
    <dbReference type="NCBI Taxonomy" id="752553"/>
    <lineage>
        <taxon>Bacteria</taxon>
        <taxon>Pseudomonadati</taxon>
        <taxon>Pseudomonadota</taxon>
        <taxon>Betaproteobacteria</taxon>
        <taxon>Nitrosomonadales</taxon>
        <taxon>Methylophilaceae</taxon>
        <taxon>Methylophilus</taxon>
    </lineage>
</organism>
<keyword evidence="3" id="KW-0238">DNA-binding</keyword>
<evidence type="ECO:0000259" key="5">
    <source>
        <dbReference type="PROSITE" id="PS50931"/>
    </source>
</evidence>
<evidence type="ECO:0000256" key="3">
    <source>
        <dbReference type="ARBA" id="ARBA00023125"/>
    </source>
</evidence>
<dbReference type="InterPro" id="IPR058163">
    <property type="entry name" value="LysR-type_TF_proteobact-type"/>
</dbReference>
<evidence type="ECO:0000313" key="6">
    <source>
        <dbReference type="EMBL" id="MFD0928180.1"/>
    </source>
</evidence>
<dbReference type="InterPro" id="IPR036388">
    <property type="entry name" value="WH-like_DNA-bd_sf"/>
</dbReference>
<comment type="similarity">
    <text evidence="1">Belongs to the LysR transcriptional regulatory family.</text>
</comment>
<comment type="caution">
    <text evidence="6">The sequence shown here is derived from an EMBL/GenBank/DDBJ whole genome shotgun (WGS) entry which is preliminary data.</text>
</comment>
<protein>
    <submittedName>
        <fullName evidence="6">LysR family transcriptional regulator</fullName>
    </submittedName>
</protein>
<dbReference type="PANTHER" id="PTHR30537:SF35">
    <property type="entry name" value="TRANSCRIPTIONAL REGULATORY PROTEIN"/>
    <property type="match status" value="1"/>
</dbReference>
<feature type="domain" description="HTH lysR-type" evidence="5">
    <location>
        <begin position="1"/>
        <end position="59"/>
    </location>
</feature>
<dbReference type="PROSITE" id="PS50931">
    <property type="entry name" value="HTH_LYSR"/>
    <property type="match status" value="1"/>
</dbReference>
<dbReference type="InterPro" id="IPR000847">
    <property type="entry name" value="LysR_HTH_N"/>
</dbReference>
<evidence type="ECO:0000256" key="1">
    <source>
        <dbReference type="ARBA" id="ARBA00009437"/>
    </source>
</evidence>
<dbReference type="Gene3D" id="3.40.190.290">
    <property type="match status" value="1"/>
</dbReference>
<proteinExistence type="inferred from homology"/>
<keyword evidence="4" id="KW-0804">Transcription</keyword>
<keyword evidence="2" id="KW-0805">Transcription regulation</keyword>
<dbReference type="Proteomes" id="UP001597106">
    <property type="component" value="Unassembled WGS sequence"/>
</dbReference>
<dbReference type="SUPFAM" id="SSF46785">
    <property type="entry name" value="Winged helix' DNA-binding domain"/>
    <property type="match status" value="1"/>
</dbReference>
<evidence type="ECO:0000256" key="2">
    <source>
        <dbReference type="ARBA" id="ARBA00023015"/>
    </source>
</evidence>
<dbReference type="Gene3D" id="1.10.10.10">
    <property type="entry name" value="Winged helix-like DNA-binding domain superfamily/Winged helix DNA-binding domain"/>
    <property type="match status" value="1"/>
</dbReference>
<dbReference type="Pfam" id="PF00126">
    <property type="entry name" value="HTH_1"/>
    <property type="match status" value="1"/>
</dbReference>
<gene>
    <name evidence="6" type="ORF">ACFQ1T_00170</name>
</gene>
<keyword evidence="7" id="KW-1185">Reference proteome</keyword>
<dbReference type="PANTHER" id="PTHR30537">
    <property type="entry name" value="HTH-TYPE TRANSCRIPTIONAL REGULATOR"/>
    <property type="match status" value="1"/>
</dbReference>
<accession>A0ABW3GCI5</accession>
<dbReference type="SUPFAM" id="SSF53850">
    <property type="entry name" value="Periplasmic binding protein-like II"/>
    <property type="match status" value="1"/>
</dbReference>